<dbReference type="Gene3D" id="1.10.357.10">
    <property type="entry name" value="Tetracycline Repressor, domain 2"/>
    <property type="match status" value="1"/>
</dbReference>
<dbReference type="InterPro" id="IPR001647">
    <property type="entry name" value="HTH_TetR"/>
</dbReference>
<dbReference type="InterPro" id="IPR036271">
    <property type="entry name" value="Tet_transcr_reg_TetR-rel_C_sf"/>
</dbReference>
<accession>Q2SAP5</accession>
<reference evidence="6 7" key="1">
    <citation type="journal article" date="2005" name="Nucleic Acids Res.">
        <title>Genomic blueprint of Hahella chejuensis, a marine microbe producing an algicidal agent.</title>
        <authorList>
            <person name="Jeong H."/>
            <person name="Yim J.H."/>
            <person name="Lee C."/>
            <person name="Choi S.-H."/>
            <person name="Park Y.K."/>
            <person name="Yoon S.H."/>
            <person name="Hur C.-G."/>
            <person name="Kang H.-Y."/>
            <person name="Kim D."/>
            <person name="Lee H.H."/>
            <person name="Park K.H."/>
            <person name="Park S.-H."/>
            <person name="Park H.-S."/>
            <person name="Lee H.K."/>
            <person name="Oh T.K."/>
            <person name="Kim J.F."/>
        </authorList>
    </citation>
    <scope>NUCLEOTIDE SEQUENCE [LARGE SCALE GENOMIC DNA]</scope>
    <source>
        <strain evidence="6 7">KCTC 2396</strain>
    </source>
</reference>
<dbReference type="SUPFAM" id="SSF46689">
    <property type="entry name" value="Homeodomain-like"/>
    <property type="match status" value="1"/>
</dbReference>
<evidence type="ECO:0000259" key="5">
    <source>
        <dbReference type="PROSITE" id="PS50977"/>
    </source>
</evidence>
<dbReference type="SUPFAM" id="SSF48498">
    <property type="entry name" value="Tetracyclin repressor-like, C-terminal domain"/>
    <property type="match status" value="1"/>
</dbReference>
<protein>
    <submittedName>
        <fullName evidence="6">Transcriptional regulator</fullName>
    </submittedName>
</protein>
<dbReference type="GO" id="GO:0003677">
    <property type="term" value="F:DNA binding"/>
    <property type="evidence" value="ECO:0007669"/>
    <property type="project" value="UniProtKB-UniRule"/>
</dbReference>
<dbReference type="PANTHER" id="PTHR47506:SF7">
    <property type="entry name" value="TRANSCRIPTIONAL REGULATORY PROTEIN"/>
    <property type="match status" value="1"/>
</dbReference>
<dbReference type="PANTHER" id="PTHR47506">
    <property type="entry name" value="TRANSCRIPTIONAL REGULATORY PROTEIN"/>
    <property type="match status" value="1"/>
</dbReference>
<dbReference type="AlphaFoldDB" id="Q2SAP5"/>
<dbReference type="EMBL" id="CP000155">
    <property type="protein sequence ID" value="ABC32279.1"/>
    <property type="molecule type" value="Genomic_DNA"/>
</dbReference>
<keyword evidence="2 4" id="KW-0238">DNA-binding</keyword>
<dbReference type="Gene3D" id="1.10.10.60">
    <property type="entry name" value="Homeodomain-like"/>
    <property type="match status" value="1"/>
</dbReference>
<keyword evidence="1" id="KW-0805">Transcription regulation</keyword>
<dbReference type="Pfam" id="PF00440">
    <property type="entry name" value="TetR_N"/>
    <property type="match status" value="1"/>
</dbReference>
<dbReference type="eggNOG" id="COG1309">
    <property type="taxonomic scope" value="Bacteria"/>
</dbReference>
<dbReference type="PROSITE" id="PS50977">
    <property type="entry name" value="HTH_TETR_2"/>
    <property type="match status" value="1"/>
</dbReference>
<feature type="domain" description="HTH tetR-type" evidence="5">
    <location>
        <begin position="26"/>
        <end position="86"/>
    </location>
</feature>
<organism evidence="6 7">
    <name type="scientific">Hahella chejuensis (strain KCTC 2396)</name>
    <dbReference type="NCBI Taxonomy" id="349521"/>
    <lineage>
        <taxon>Bacteria</taxon>
        <taxon>Pseudomonadati</taxon>
        <taxon>Pseudomonadota</taxon>
        <taxon>Gammaproteobacteria</taxon>
        <taxon>Oceanospirillales</taxon>
        <taxon>Hahellaceae</taxon>
        <taxon>Hahella</taxon>
    </lineage>
</organism>
<evidence type="ECO:0000313" key="7">
    <source>
        <dbReference type="Proteomes" id="UP000000238"/>
    </source>
</evidence>
<feature type="DNA-binding region" description="H-T-H motif" evidence="4">
    <location>
        <begin position="49"/>
        <end position="68"/>
    </location>
</feature>
<evidence type="ECO:0000256" key="1">
    <source>
        <dbReference type="ARBA" id="ARBA00023015"/>
    </source>
</evidence>
<dbReference type="RefSeq" id="WP_011399341.1">
    <property type="nucleotide sequence ID" value="NC_007645.1"/>
</dbReference>
<evidence type="ECO:0000256" key="4">
    <source>
        <dbReference type="PROSITE-ProRule" id="PRU00335"/>
    </source>
</evidence>
<dbReference type="InterPro" id="IPR009057">
    <property type="entry name" value="Homeodomain-like_sf"/>
</dbReference>
<keyword evidence="3" id="KW-0804">Transcription</keyword>
<dbReference type="HOGENOM" id="CLU_069356_28_2_6"/>
<evidence type="ECO:0000313" key="6">
    <source>
        <dbReference type="EMBL" id="ABC32279.1"/>
    </source>
</evidence>
<dbReference type="KEGG" id="hch:HCH_05621"/>
<name>Q2SAP5_HAHCH</name>
<keyword evidence="7" id="KW-1185">Reference proteome</keyword>
<proteinExistence type="predicted"/>
<dbReference type="PRINTS" id="PR00455">
    <property type="entry name" value="HTHTETR"/>
</dbReference>
<dbReference type="Proteomes" id="UP000000238">
    <property type="component" value="Chromosome"/>
</dbReference>
<sequence>MLEFHFHCQKSAFEGGDMRYKAGQKEETRKRIMQAAGRSFRKNGFSGIGVDGLAKEAGVTSGAFYGHFKSKKEAFEAAVTSGLRELGEGVTHFREQYGDEWWSEFAKFYMQEKRTCDLAESCALQSLTSEVGRSEADIRTLFQTELLKVVLSAQGNENSIKQGTERENLDKVWARLAMLIGGVTLARAVADEELASSIAAAIERTIETHNGRGR</sequence>
<gene>
    <name evidence="6" type="ordered locus">HCH_05621</name>
</gene>
<evidence type="ECO:0000256" key="2">
    <source>
        <dbReference type="ARBA" id="ARBA00023125"/>
    </source>
</evidence>
<evidence type="ECO:0000256" key="3">
    <source>
        <dbReference type="ARBA" id="ARBA00023163"/>
    </source>
</evidence>